<evidence type="ECO:0000256" key="1">
    <source>
        <dbReference type="SAM" id="MobiDB-lite"/>
    </source>
</evidence>
<evidence type="ECO:0000313" key="2">
    <source>
        <dbReference type="EMBL" id="KJA19107.1"/>
    </source>
</evidence>
<protein>
    <submittedName>
        <fullName evidence="2">Uncharacterized protein</fullName>
    </submittedName>
</protein>
<gene>
    <name evidence="2" type="ORF">HYPSUDRAFT_905207</name>
</gene>
<dbReference type="AlphaFoldDB" id="A0A0D2KWZ8"/>
<reference evidence="3" key="1">
    <citation type="submission" date="2014-04" db="EMBL/GenBank/DDBJ databases">
        <title>Evolutionary Origins and Diversification of the Mycorrhizal Mutualists.</title>
        <authorList>
            <consortium name="DOE Joint Genome Institute"/>
            <consortium name="Mycorrhizal Genomics Consortium"/>
            <person name="Kohler A."/>
            <person name="Kuo A."/>
            <person name="Nagy L.G."/>
            <person name="Floudas D."/>
            <person name="Copeland A."/>
            <person name="Barry K.W."/>
            <person name="Cichocki N."/>
            <person name="Veneault-Fourrey C."/>
            <person name="LaButti K."/>
            <person name="Lindquist E.A."/>
            <person name="Lipzen A."/>
            <person name="Lundell T."/>
            <person name="Morin E."/>
            <person name="Murat C."/>
            <person name="Riley R."/>
            <person name="Ohm R."/>
            <person name="Sun H."/>
            <person name="Tunlid A."/>
            <person name="Henrissat B."/>
            <person name="Grigoriev I.V."/>
            <person name="Hibbett D.S."/>
            <person name="Martin F."/>
        </authorList>
    </citation>
    <scope>NUCLEOTIDE SEQUENCE [LARGE SCALE GENOMIC DNA]</scope>
    <source>
        <strain evidence="3">FD-334 SS-4</strain>
    </source>
</reference>
<dbReference type="EMBL" id="KN817581">
    <property type="protein sequence ID" value="KJA19107.1"/>
    <property type="molecule type" value="Genomic_DNA"/>
</dbReference>
<proteinExistence type="predicted"/>
<keyword evidence="3" id="KW-1185">Reference proteome</keyword>
<organism evidence="2 3">
    <name type="scientific">Hypholoma sublateritium (strain FD-334 SS-4)</name>
    <dbReference type="NCBI Taxonomy" id="945553"/>
    <lineage>
        <taxon>Eukaryota</taxon>
        <taxon>Fungi</taxon>
        <taxon>Dikarya</taxon>
        <taxon>Basidiomycota</taxon>
        <taxon>Agaricomycotina</taxon>
        <taxon>Agaricomycetes</taxon>
        <taxon>Agaricomycetidae</taxon>
        <taxon>Agaricales</taxon>
        <taxon>Agaricineae</taxon>
        <taxon>Strophariaceae</taxon>
        <taxon>Hypholoma</taxon>
    </lineage>
</organism>
<dbReference type="Proteomes" id="UP000054270">
    <property type="component" value="Unassembled WGS sequence"/>
</dbReference>
<accession>A0A0D2KWZ8</accession>
<evidence type="ECO:0000313" key="3">
    <source>
        <dbReference type="Proteomes" id="UP000054270"/>
    </source>
</evidence>
<feature type="region of interest" description="Disordered" evidence="1">
    <location>
        <begin position="75"/>
        <end position="95"/>
    </location>
</feature>
<sequence length="129" mass="14248">MSLSSLPLPSIAHVLISNKICVQTWPTVGDSDIDAFPAMPETYKMTTNDQRDFESLEHQYLSYIIRSQPINGVQASMGGNPAQSSKSSHTVEYHSQDSPQSFTSLFFPQASAILITTSLLFSNFRMTPS</sequence>
<name>A0A0D2KWZ8_HYPSF</name>